<dbReference type="PANTHER" id="PTHR36845">
    <property type="entry name" value="HYDROLASE, PUTATIVE (AFU_ORTHOLOGUE AFUA_7G05090)-RELATED"/>
    <property type="match status" value="1"/>
</dbReference>
<protein>
    <submittedName>
        <fullName evidence="5">Glycosyl hydrolase</fullName>
    </submittedName>
</protein>
<dbReference type="SUPFAM" id="SSF48208">
    <property type="entry name" value="Six-hairpin glycosidases"/>
    <property type="match status" value="1"/>
</dbReference>
<dbReference type="InterPro" id="IPR008928">
    <property type="entry name" value="6-hairpin_glycosidase_sf"/>
</dbReference>
<organism evidence="5 6">
    <name type="scientific">Cohnella luojiensis</name>
    <dbReference type="NCBI Taxonomy" id="652876"/>
    <lineage>
        <taxon>Bacteria</taxon>
        <taxon>Bacillati</taxon>
        <taxon>Bacillota</taxon>
        <taxon>Bacilli</taxon>
        <taxon>Bacillales</taxon>
        <taxon>Paenibacillaceae</taxon>
        <taxon>Cohnella</taxon>
    </lineage>
</organism>
<accession>A0A4Y8LPX0</accession>
<feature type="active site" description="Nucleophile" evidence="3">
    <location>
        <position position="96"/>
    </location>
</feature>
<comment type="similarity">
    <text evidence="2">Belongs to the glycosyl hydrolase 88 family.</text>
</comment>
<evidence type="ECO:0000256" key="2">
    <source>
        <dbReference type="ARBA" id="ARBA00038358"/>
    </source>
</evidence>
<dbReference type="AlphaFoldDB" id="A0A4Y8LPX0"/>
<dbReference type="InterPro" id="IPR012341">
    <property type="entry name" value="6hp_glycosidase-like_sf"/>
</dbReference>
<proteinExistence type="inferred from homology"/>
<dbReference type="Pfam" id="PF07470">
    <property type="entry name" value="Glyco_hydro_88"/>
    <property type="match status" value="1"/>
</dbReference>
<feature type="active site" description="Proton donor" evidence="3">
    <location>
        <position position="154"/>
    </location>
</feature>
<dbReference type="OrthoDB" id="428577at2"/>
<dbReference type="Gene3D" id="1.50.10.10">
    <property type="match status" value="1"/>
</dbReference>
<dbReference type="InterPro" id="IPR052369">
    <property type="entry name" value="UG_Glycosaminoglycan_Hydrolase"/>
</dbReference>
<dbReference type="GO" id="GO:0052757">
    <property type="term" value="F:chondroitin hydrolase activity"/>
    <property type="evidence" value="ECO:0007669"/>
    <property type="project" value="TreeGrafter"/>
</dbReference>
<evidence type="ECO:0000256" key="3">
    <source>
        <dbReference type="PIRSR" id="PIRSR610905-1"/>
    </source>
</evidence>
<feature type="binding site" evidence="4">
    <location>
        <position position="230"/>
    </location>
    <ligand>
        <name>substrate</name>
    </ligand>
</feature>
<keyword evidence="1 5" id="KW-0378">Hydrolase</keyword>
<reference evidence="5 6" key="1">
    <citation type="submission" date="2019-03" db="EMBL/GenBank/DDBJ databases">
        <title>Cohnella endophytica sp. nov., a novel endophytic bacterium isolated from bark of Sonneratia apetala.</title>
        <authorList>
            <person name="Tuo L."/>
        </authorList>
    </citation>
    <scope>NUCLEOTIDE SEQUENCE [LARGE SCALE GENOMIC DNA]</scope>
    <source>
        <strain evidence="5 6">CCTCC AB 208254</strain>
    </source>
</reference>
<dbReference type="Proteomes" id="UP000297900">
    <property type="component" value="Unassembled WGS sequence"/>
</dbReference>
<comment type="caution">
    <text evidence="5">The sequence shown here is derived from an EMBL/GenBank/DDBJ whole genome shotgun (WGS) entry which is preliminary data.</text>
</comment>
<feature type="binding site" evidence="4">
    <location>
        <position position="154"/>
    </location>
    <ligand>
        <name>substrate</name>
    </ligand>
</feature>
<keyword evidence="6" id="KW-1185">Reference proteome</keyword>
<dbReference type="InterPro" id="IPR010905">
    <property type="entry name" value="Glyco_hydro_88"/>
</dbReference>
<evidence type="ECO:0000256" key="4">
    <source>
        <dbReference type="PIRSR" id="PIRSR610905-2"/>
    </source>
</evidence>
<feature type="binding site" evidence="4">
    <location>
        <position position="226"/>
    </location>
    <ligand>
        <name>substrate</name>
    </ligand>
</feature>
<evidence type="ECO:0000313" key="5">
    <source>
        <dbReference type="EMBL" id="TFE19892.1"/>
    </source>
</evidence>
<evidence type="ECO:0000313" key="6">
    <source>
        <dbReference type="Proteomes" id="UP000297900"/>
    </source>
</evidence>
<dbReference type="RefSeq" id="WP_135154362.1">
    <property type="nucleotide sequence ID" value="NZ_SOMN01000046.1"/>
</dbReference>
<dbReference type="PANTHER" id="PTHR36845:SF1">
    <property type="entry name" value="HYDROLASE, PUTATIVE (AFU_ORTHOLOGUE AFUA_7G05090)-RELATED"/>
    <property type="match status" value="1"/>
</dbReference>
<sequence>MGKTITGKLDFHAVWEQILTKVDGMIVQIGDKSPHVAGADGKYDDMRIDWWTSGFWPGILWIVHDMTGDDRYKEAAWHWDERLERLMLEPNRFHHDVGFQFLPTAVIKHSLTQDEDAVRRGLFAANFLAGRYNLNGRFIRAWNGDHQRGWSIVDTAMNLSLLFWATKESGDPRFGHIAKAHADTVVRNFIRDDGSVNHIISFDPETGEFLESLGGQGAAPDSGWSRGTAWALYGMTIAYRYTGNAVYLHAAQRAANFFIAHLPEDHVPHWDFRAETALDDEPRDSSAGACAASGLIELSLLLSERTGRVYRAAAERILQSLYYNYGTWDDAGHEAILRHGTGNRPTGQNVDVSLIYGDYFFVEAIAKLNGWKHRIF</sequence>
<dbReference type="GO" id="GO:0000272">
    <property type="term" value="P:polysaccharide catabolic process"/>
    <property type="evidence" value="ECO:0007669"/>
    <property type="project" value="TreeGrafter"/>
</dbReference>
<name>A0A4Y8LPX0_9BACL</name>
<feature type="binding site" evidence="4">
    <location>
        <position position="96"/>
    </location>
    <ligand>
        <name>substrate</name>
    </ligand>
</feature>
<evidence type="ECO:0000256" key="1">
    <source>
        <dbReference type="ARBA" id="ARBA00022801"/>
    </source>
</evidence>
<gene>
    <name evidence="5" type="ORF">E2980_21800</name>
</gene>
<dbReference type="EMBL" id="SOMN01000046">
    <property type="protein sequence ID" value="TFE19892.1"/>
    <property type="molecule type" value="Genomic_DNA"/>
</dbReference>